<organism evidence="4 5">
    <name type="scientific">Paenibacillus alvei</name>
    <name type="common">Bacillus alvei</name>
    <dbReference type="NCBI Taxonomy" id="44250"/>
    <lineage>
        <taxon>Bacteria</taxon>
        <taxon>Bacillati</taxon>
        <taxon>Bacillota</taxon>
        <taxon>Bacilli</taxon>
        <taxon>Bacillales</taxon>
        <taxon>Paenibacillaceae</taxon>
        <taxon>Paenibacillus</taxon>
    </lineage>
</organism>
<evidence type="ECO:0000256" key="1">
    <source>
        <dbReference type="SAM" id="MobiDB-lite"/>
    </source>
</evidence>
<sequence length="129" mass="14928">MAYVRGNLAMRPEKQTQQKPRYRQTKKKVTRKSTLPTREKLLYLGTIGFCAGVALFIISGYANIYNMNLKVQETKRATVALTNEVSELTVEKEKLSDWNRIEREARKNGLRFPETLSEIEVYKQQVGND</sequence>
<name>A0A383R6K8_PAEAL</name>
<feature type="compositionally biased region" description="Basic residues" evidence="1">
    <location>
        <begin position="20"/>
        <end position="31"/>
    </location>
</feature>
<keyword evidence="6" id="KW-1185">Reference proteome</keyword>
<keyword evidence="2" id="KW-1133">Transmembrane helix</keyword>
<dbReference type="Pfam" id="PF04977">
    <property type="entry name" value="DivIC"/>
    <property type="match status" value="1"/>
</dbReference>
<dbReference type="InterPro" id="IPR007060">
    <property type="entry name" value="FtsL/DivIC"/>
</dbReference>
<evidence type="ECO:0000313" key="5">
    <source>
        <dbReference type="Proteomes" id="UP000304148"/>
    </source>
</evidence>
<dbReference type="Proteomes" id="UP000304148">
    <property type="component" value="Chromosome"/>
</dbReference>
<dbReference type="EMBL" id="JAMDLY010000014">
    <property type="protein sequence ID" value="MCY9530970.1"/>
    <property type="molecule type" value="Genomic_DNA"/>
</dbReference>
<dbReference type="AlphaFoldDB" id="A0A383R6K8"/>
<evidence type="ECO:0000256" key="2">
    <source>
        <dbReference type="SAM" id="Phobius"/>
    </source>
</evidence>
<keyword evidence="2" id="KW-0812">Transmembrane</keyword>
<feature type="region of interest" description="Disordered" evidence="1">
    <location>
        <begin position="1"/>
        <end position="32"/>
    </location>
</feature>
<reference evidence="3 6" key="3">
    <citation type="submission" date="2022-05" db="EMBL/GenBank/DDBJ databases">
        <title>Genome Sequencing of Bee-Associated Microbes.</title>
        <authorList>
            <person name="Dunlap C."/>
        </authorList>
    </citation>
    <scope>NUCLEOTIDE SEQUENCE [LARGE SCALE GENOMIC DNA]</scope>
    <source>
        <strain evidence="3 6">NRRL NRS-750</strain>
    </source>
</reference>
<dbReference type="Proteomes" id="UP001527090">
    <property type="component" value="Unassembled WGS sequence"/>
</dbReference>
<gene>
    <name evidence="3" type="ORF">M5X04_16800</name>
    <name evidence="4" type="ORF">PBLR_10992</name>
</gene>
<keyword evidence="2" id="KW-0472">Membrane</keyword>
<evidence type="ECO:0000313" key="3">
    <source>
        <dbReference type="EMBL" id="MCY9530970.1"/>
    </source>
</evidence>
<accession>A0A383R6K8</accession>
<reference evidence="5" key="2">
    <citation type="submission" date="2018-08" db="EMBL/GenBank/DDBJ databases">
        <authorList>
            <person name="Chevrot R."/>
        </authorList>
    </citation>
    <scope>NUCLEOTIDE SEQUENCE [LARGE SCALE GENOMIC DNA]</scope>
</reference>
<dbReference type="RefSeq" id="WP_021256761.1">
    <property type="nucleotide sequence ID" value="NZ_JAMDLY010000014.1"/>
</dbReference>
<evidence type="ECO:0000313" key="6">
    <source>
        <dbReference type="Proteomes" id="UP001527090"/>
    </source>
</evidence>
<proteinExistence type="predicted"/>
<evidence type="ECO:0000313" key="4">
    <source>
        <dbReference type="EMBL" id="SYX82570.1"/>
    </source>
</evidence>
<reference evidence="4" key="1">
    <citation type="submission" date="2018-08" db="EMBL/GenBank/DDBJ databases">
        <authorList>
            <person name="Ferrada E.E."/>
            <person name="Latorre B.A."/>
        </authorList>
    </citation>
    <scope>NUCLEOTIDE SEQUENCE</scope>
    <source>
        <strain evidence="4">Paenibacillus B-LR1</strain>
    </source>
</reference>
<feature type="transmembrane region" description="Helical" evidence="2">
    <location>
        <begin position="41"/>
        <end position="62"/>
    </location>
</feature>
<dbReference type="EMBL" id="LS992241">
    <property type="protein sequence ID" value="SYX82570.1"/>
    <property type="molecule type" value="Genomic_DNA"/>
</dbReference>
<protein>
    <submittedName>
        <fullName evidence="3">Septum formation initiator family protein</fullName>
    </submittedName>
</protein>